<dbReference type="Pfam" id="PF03466">
    <property type="entry name" value="LysR_substrate"/>
    <property type="match status" value="1"/>
</dbReference>
<dbReference type="SUPFAM" id="SSF53850">
    <property type="entry name" value="Periplasmic binding protein-like II"/>
    <property type="match status" value="1"/>
</dbReference>
<evidence type="ECO:0000313" key="7">
    <source>
        <dbReference type="Proteomes" id="UP001589814"/>
    </source>
</evidence>
<dbReference type="PANTHER" id="PTHR30537">
    <property type="entry name" value="HTH-TYPE TRANSCRIPTIONAL REGULATOR"/>
    <property type="match status" value="1"/>
</dbReference>
<reference evidence="6 7" key="1">
    <citation type="submission" date="2024-09" db="EMBL/GenBank/DDBJ databases">
        <authorList>
            <person name="Sun Q."/>
            <person name="Mori K."/>
        </authorList>
    </citation>
    <scope>NUCLEOTIDE SEQUENCE [LARGE SCALE GENOMIC DNA]</scope>
    <source>
        <strain evidence="6 7">CCM 7415</strain>
    </source>
</reference>
<organism evidence="6 7">
    <name type="scientific">Kushneria aurantia</name>
    <dbReference type="NCBI Taxonomy" id="504092"/>
    <lineage>
        <taxon>Bacteria</taxon>
        <taxon>Pseudomonadati</taxon>
        <taxon>Pseudomonadota</taxon>
        <taxon>Gammaproteobacteria</taxon>
        <taxon>Oceanospirillales</taxon>
        <taxon>Halomonadaceae</taxon>
        <taxon>Kushneria</taxon>
    </lineage>
</organism>
<dbReference type="Gene3D" id="1.10.10.10">
    <property type="entry name" value="Winged helix-like DNA-binding domain superfamily/Winged helix DNA-binding domain"/>
    <property type="match status" value="1"/>
</dbReference>
<evidence type="ECO:0000256" key="1">
    <source>
        <dbReference type="ARBA" id="ARBA00009437"/>
    </source>
</evidence>
<dbReference type="InterPro" id="IPR000847">
    <property type="entry name" value="LysR_HTH_N"/>
</dbReference>
<comment type="caution">
    <text evidence="6">The sequence shown here is derived from an EMBL/GenBank/DDBJ whole genome shotgun (WGS) entry which is preliminary data.</text>
</comment>
<dbReference type="Pfam" id="PF00126">
    <property type="entry name" value="HTH_1"/>
    <property type="match status" value="1"/>
</dbReference>
<accession>A0ABV6G7T3</accession>
<evidence type="ECO:0000256" key="4">
    <source>
        <dbReference type="ARBA" id="ARBA00023163"/>
    </source>
</evidence>
<dbReference type="PANTHER" id="PTHR30537:SF58">
    <property type="entry name" value="HTH-TYPE TRANSCRIPTIONAL REGULATOR PERR"/>
    <property type="match status" value="1"/>
</dbReference>
<evidence type="ECO:0000259" key="5">
    <source>
        <dbReference type="PROSITE" id="PS50931"/>
    </source>
</evidence>
<keyword evidence="2" id="KW-0805">Transcription regulation</keyword>
<evidence type="ECO:0000256" key="2">
    <source>
        <dbReference type="ARBA" id="ARBA00023015"/>
    </source>
</evidence>
<protein>
    <submittedName>
        <fullName evidence="6">LysR substrate-binding domain-containing protein</fullName>
    </submittedName>
</protein>
<feature type="domain" description="HTH lysR-type" evidence="5">
    <location>
        <begin position="11"/>
        <end position="68"/>
    </location>
</feature>
<evidence type="ECO:0000256" key="3">
    <source>
        <dbReference type="ARBA" id="ARBA00023125"/>
    </source>
</evidence>
<name>A0ABV6G7T3_9GAMM</name>
<dbReference type="InterPro" id="IPR036388">
    <property type="entry name" value="WH-like_DNA-bd_sf"/>
</dbReference>
<gene>
    <name evidence="6" type="ORF">ACFFHW_16625</name>
</gene>
<dbReference type="InterPro" id="IPR005119">
    <property type="entry name" value="LysR_subst-bd"/>
</dbReference>
<dbReference type="InterPro" id="IPR058163">
    <property type="entry name" value="LysR-type_TF_proteobact-type"/>
</dbReference>
<evidence type="ECO:0000313" key="6">
    <source>
        <dbReference type="EMBL" id="MFC0269594.1"/>
    </source>
</evidence>
<dbReference type="Proteomes" id="UP001589814">
    <property type="component" value="Unassembled WGS sequence"/>
</dbReference>
<sequence>MIEGHQRYQLPSLNGLLVFEAVVRLGGVQTAARELNLTSQAVSHQIRTLESRMGHELFVRRSRLLVPTASAVLLAEHVRQGFDCIAEGMRRVERVQEAWRLRLHVSPWFASHYLIPNLTGFTARYPQVDLQISIGAELSGFEDKIDMAIQWGYEGWEGFEKVALVDDFKELVATPELLAVKPVEKAVDLLEHCLISPLLTDEPWQDVLGLWGLDVSAAHSMMRFHTNEAMLDAALAGLGIGLISEHEAAREVHAGRLMAPLGFGIMRRLPHHRLPRFFLLYREEARTGELVEIFRGWLIDLLSPSEHSPPDSATGAAE</sequence>
<keyword evidence="3" id="KW-0238">DNA-binding</keyword>
<dbReference type="SUPFAM" id="SSF46785">
    <property type="entry name" value="Winged helix' DNA-binding domain"/>
    <property type="match status" value="1"/>
</dbReference>
<dbReference type="InterPro" id="IPR036390">
    <property type="entry name" value="WH_DNA-bd_sf"/>
</dbReference>
<dbReference type="Gene3D" id="3.40.190.10">
    <property type="entry name" value="Periplasmic binding protein-like II"/>
    <property type="match status" value="2"/>
</dbReference>
<dbReference type="RefSeq" id="WP_169433465.1">
    <property type="nucleotide sequence ID" value="NZ_JBHLVX010000060.1"/>
</dbReference>
<dbReference type="EMBL" id="JBHLVX010000060">
    <property type="protein sequence ID" value="MFC0269594.1"/>
    <property type="molecule type" value="Genomic_DNA"/>
</dbReference>
<dbReference type="PRINTS" id="PR00039">
    <property type="entry name" value="HTHLYSR"/>
</dbReference>
<keyword evidence="4" id="KW-0804">Transcription</keyword>
<keyword evidence="7" id="KW-1185">Reference proteome</keyword>
<proteinExistence type="inferred from homology"/>
<comment type="similarity">
    <text evidence="1">Belongs to the LysR transcriptional regulatory family.</text>
</comment>
<dbReference type="PROSITE" id="PS50931">
    <property type="entry name" value="HTH_LYSR"/>
    <property type="match status" value="1"/>
</dbReference>